<dbReference type="InterPro" id="IPR035892">
    <property type="entry name" value="C2_domain_sf"/>
</dbReference>
<sequence length="176" mass="20353">MDLKRTGNLMVKFSEGKIIQQEFIKKYLELYIKVSLGSQNFITSSIPCSECKLIWSDLMKFVKTHEETIKIECFTKNKNSLESKIGSVILPIQTVVSNGFFKDNIMLMNLGRVSMHLKIELQFEEKSELPFEYPTVIYPISPPEQPHVHAYSIPPNFVYTHPAYYPSQHVGDLLYN</sequence>
<evidence type="ECO:0000259" key="1">
    <source>
        <dbReference type="PROSITE" id="PS50004"/>
    </source>
</evidence>
<protein>
    <recommendedName>
        <fullName evidence="1">C2 domain-containing protein</fullName>
    </recommendedName>
</protein>
<accession>A0A1R2C0R5</accession>
<comment type="caution">
    <text evidence="2">The sequence shown here is derived from an EMBL/GenBank/DDBJ whole genome shotgun (WGS) entry which is preliminary data.</text>
</comment>
<dbReference type="Proteomes" id="UP000187209">
    <property type="component" value="Unassembled WGS sequence"/>
</dbReference>
<feature type="domain" description="C2" evidence="1">
    <location>
        <begin position="1"/>
        <end position="105"/>
    </location>
</feature>
<organism evidence="2 3">
    <name type="scientific">Stentor coeruleus</name>
    <dbReference type="NCBI Taxonomy" id="5963"/>
    <lineage>
        <taxon>Eukaryota</taxon>
        <taxon>Sar</taxon>
        <taxon>Alveolata</taxon>
        <taxon>Ciliophora</taxon>
        <taxon>Postciliodesmatophora</taxon>
        <taxon>Heterotrichea</taxon>
        <taxon>Heterotrichida</taxon>
        <taxon>Stentoridae</taxon>
        <taxon>Stentor</taxon>
    </lineage>
</organism>
<dbReference type="EMBL" id="MPUH01000334">
    <property type="protein sequence ID" value="OMJ82608.1"/>
    <property type="molecule type" value="Genomic_DNA"/>
</dbReference>
<dbReference type="InterPro" id="IPR000008">
    <property type="entry name" value="C2_dom"/>
</dbReference>
<evidence type="ECO:0000313" key="2">
    <source>
        <dbReference type="EMBL" id="OMJ82608.1"/>
    </source>
</evidence>
<keyword evidence="3" id="KW-1185">Reference proteome</keyword>
<dbReference type="PROSITE" id="PS50004">
    <property type="entry name" value="C2"/>
    <property type="match status" value="1"/>
</dbReference>
<proteinExistence type="predicted"/>
<evidence type="ECO:0000313" key="3">
    <source>
        <dbReference type="Proteomes" id="UP000187209"/>
    </source>
</evidence>
<reference evidence="2 3" key="1">
    <citation type="submission" date="2016-11" db="EMBL/GenBank/DDBJ databases">
        <title>The macronuclear genome of Stentor coeruleus: a giant cell with tiny introns.</title>
        <authorList>
            <person name="Slabodnick M."/>
            <person name="Ruby J.G."/>
            <person name="Reiff S.B."/>
            <person name="Swart E.C."/>
            <person name="Gosai S."/>
            <person name="Prabakaran S."/>
            <person name="Witkowska E."/>
            <person name="Larue G.E."/>
            <person name="Fisher S."/>
            <person name="Freeman R.M."/>
            <person name="Gunawardena J."/>
            <person name="Chu W."/>
            <person name="Stover N.A."/>
            <person name="Gregory B.D."/>
            <person name="Nowacki M."/>
            <person name="Derisi J."/>
            <person name="Roy S.W."/>
            <person name="Marshall W.F."/>
            <person name="Sood P."/>
        </authorList>
    </citation>
    <scope>NUCLEOTIDE SEQUENCE [LARGE SCALE GENOMIC DNA]</scope>
    <source>
        <strain evidence="2">WM001</strain>
    </source>
</reference>
<dbReference type="SUPFAM" id="SSF49562">
    <property type="entry name" value="C2 domain (Calcium/lipid-binding domain, CaLB)"/>
    <property type="match status" value="1"/>
</dbReference>
<dbReference type="AlphaFoldDB" id="A0A1R2C0R5"/>
<name>A0A1R2C0R5_9CILI</name>
<dbReference type="Gene3D" id="2.60.40.150">
    <property type="entry name" value="C2 domain"/>
    <property type="match status" value="1"/>
</dbReference>
<gene>
    <name evidence="2" type="ORF">SteCoe_16655</name>
</gene>